<dbReference type="EMBL" id="AEPD01000028">
    <property type="protein sequence ID" value="EFU30417.1"/>
    <property type="molecule type" value="Genomic_DNA"/>
</dbReference>
<dbReference type="eggNOG" id="COG2244">
    <property type="taxonomic scope" value="Bacteria"/>
</dbReference>
<reference evidence="1 2" key="1">
    <citation type="submission" date="2010-10" db="EMBL/GenBank/DDBJ databases">
        <authorList>
            <person name="Muzny D."/>
            <person name="Qin X."/>
            <person name="Deng J."/>
            <person name="Jiang H."/>
            <person name="Liu Y."/>
            <person name="Qu J."/>
            <person name="Song X.-Z."/>
            <person name="Zhang L."/>
            <person name="Thornton R."/>
            <person name="Coyle M."/>
            <person name="Francisco L."/>
            <person name="Jackson L."/>
            <person name="Javaid M."/>
            <person name="Korchina V."/>
            <person name="Kovar C."/>
            <person name="Mata R."/>
            <person name="Mathew T."/>
            <person name="Ngo R."/>
            <person name="Nguyen L."/>
            <person name="Nguyen N."/>
            <person name="Okwuonu G."/>
            <person name="Ongeri F."/>
            <person name="Pham C."/>
            <person name="Simmons D."/>
            <person name="Wilczek-Boney K."/>
            <person name="Hale W."/>
            <person name="Jakkamsetti A."/>
            <person name="Pham P."/>
            <person name="Ruth R."/>
            <person name="San Lucas F."/>
            <person name="Warren J."/>
            <person name="Zhang J."/>
            <person name="Zhao Z."/>
            <person name="Zhou C."/>
            <person name="Zhu D."/>
            <person name="Lee S."/>
            <person name="Bess C."/>
            <person name="Blankenburg K."/>
            <person name="Forbes L."/>
            <person name="Fu Q."/>
            <person name="Gubbala S."/>
            <person name="Hirani K."/>
            <person name="Jayaseelan J.C."/>
            <person name="Lara F."/>
            <person name="Munidasa M."/>
            <person name="Palculict T."/>
            <person name="Patil S."/>
            <person name="Pu L.-L."/>
            <person name="Saada N."/>
            <person name="Tang L."/>
            <person name="Weissenberger G."/>
            <person name="Zhu Y."/>
            <person name="Hemphill L."/>
            <person name="Shang Y."/>
            <person name="Youmans B."/>
            <person name="Ayvaz T."/>
            <person name="Ross M."/>
            <person name="Santibanez J."/>
            <person name="Aqrawi P."/>
            <person name="Gross S."/>
            <person name="Joshi V."/>
            <person name="Fowler G."/>
            <person name="Nazareth L."/>
            <person name="Reid J."/>
            <person name="Worley K."/>
            <person name="Petrosino J."/>
            <person name="Highlander S."/>
            <person name="Gibbs R."/>
        </authorList>
    </citation>
    <scope>NUCLEOTIDE SEQUENCE [LARGE SCALE GENOMIC DNA]</scope>
    <source>
        <strain evidence="1 2">ATCC 33574</strain>
    </source>
</reference>
<dbReference type="STRING" id="873513.HMPREF6485_1696"/>
<sequence length="449" mass="52298">MKHIRRTRKSLAQCLPSADRQRFSTQSLAATTQNAYLCKALSFGRIEEEELTVFHRMPMNKEIHSYLSFLSFCLSDTRPVPSCVSSINWTKLLEFAKKQTVVGIFAERLLNDNEALLHDEGFLSNKPTDEDVMAWMSAKNMVTTLNKKVDEVAVWTAKNFKATGYDACILKGQGAALLYPHKAMRTPGDVDVWVRKTRENTADKRRKTQGEIDPEIHDIIQYVHKIVPKAKACYHHIDFISPKGVSIEVHYRPQWLNNPWHNRRLQCFFQEMAEEQFTNYVHLSNSTKDTAVPTIDFNVVFMLAHLYNHLLHEGIGLRQLIDYYELLKRRQESGDTSKTDIAKTIDRLGLIPIAGAVMWLLKEFLELEAECLIVPPNERLGKVVLREMVAGGNFGKYDERTLSGAYNSPFMKNIQRIVRDMRLAWYFPSECLWEPWFRVYHWWWRKQHQ</sequence>
<organism evidence="1 2">
    <name type="scientific">Segatella buccae ATCC 33574</name>
    <dbReference type="NCBI Taxonomy" id="873513"/>
    <lineage>
        <taxon>Bacteria</taxon>
        <taxon>Pseudomonadati</taxon>
        <taxon>Bacteroidota</taxon>
        <taxon>Bacteroidia</taxon>
        <taxon>Bacteroidales</taxon>
        <taxon>Prevotellaceae</taxon>
        <taxon>Segatella</taxon>
    </lineage>
</organism>
<evidence type="ECO:0000313" key="1">
    <source>
        <dbReference type="EMBL" id="EFU30417.1"/>
    </source>
</evidence>
<comment type="caution">
    <text evidence="1">The sequence shown here is derived from an EMBL/GenBank/DDBJ whole genome shotgun (WGS) entry which is preliminary data.</text>
</comment>
<evidence type="ECO:0008006" key="3">
    <source>
        <dbReference type="Google" id="ProtNLM"/>
    </source>
</evidence>
<dbReference type="HOGENOM" id="CLU_045664_0_0_10"/>
<keyword evidence="2" id="KW-1185">Reference proteome</keyword>
<dbReference type="Proteomes" id="UP000003112">
    <property type="component" value="Unassembled WGS sequence"/>
</dbReference>
<dbReference type="AlphaFoldDB" id="E6K8B7"/>
<accession>E6K8B7</accession>
<dbReference type="InterPro" id="IPR039498">
    <property type="entry name" value="NTP_transf_5"/>
</dbReference>
<protein>
    <recommendedName>
        <fullName evidence="3">Nucleotidyltransferase family protein</fullName>
    </recommendedName>
</protein>
<evidence type="ECO:0000313" key="2">
    <source>
        <dbReference type="Proteomes" id="UP000003112"/>
    </source>
</evidence>
<proteinExistence type="predicted"/>
<gene>
    <name evidence="1" type="ORF">HMPREF6485_1696</name>
</gene>
<dbReference type="Pfam" id="PF14907">
    <property type="entry name" value="NTP_transf_5"/>
    <property type="match status" value="1"/>
</dbReference>
<name>E6K8B7_9BACT</name>